<accession>A0A941I8D4</accession>
<dbReference type="PANTHER" id="PTHR33540">
    <property type="entry name" value="TRNA THREONYLCARBAMOYLADENOSINE BIOSYNTHESIS PROTEIN TSAE"/>
    <property type="match status" value="1"/>
</dbReference>
<keyword evidence="5" id="KW-0819">tRNA processing</keyword>
<evidence type="ECO:0000256" key="10">
    <source>
        <dbReference type="ARBA" id="ARBA00032441"/>
    </source>
</evidence>
<evidence type="ECO:0000256" key="3">
    <source>
        <dbReference type="ARBA" id="ARBA00019010"/>
    </source>
</evidence>
<protein>
    <recommendedName>
        <fullName evidence="3">tRNA threonylcarbamoyladenosine biosynthesis protein TsaE</fullName>
    </recommendedName>
    <alternativeName>
        <fullName evidence="10">t(6)A37 threonylcarbamoyladenosine biosynthesis protein TsaE</fullName>
    </alternativeName>
</protein>
<dbReference type="InterPro" id="IPR003442">
    <property type="entry name" value="T6A_TsaE"/>
</dbReference>
<evidence type="ECO:0000256" key="6">
    <source>
        <dbReference type="ARBA" id="ARBA00022723"/>
    </source>
</evidence>
<name>A0A941I8D4_9BURK</name>
<comment type="subcellular location">
    <subcellularLocation>
        <location evidence="1">Cytoplasm</location>
    </subcellularLocation>
</comment>
<proteinExistence type="inferred from homology"/>
<keyword evidence="4" id="KW-0963">Cytoplasm</keyword>
<keyword evidence="9" id="KW-0460">Magnesium</keyword>
<comment type="similarity">
    <text evidence="2">Belongs to the TsaE family.</text>
</comment>
<organism evidence="11 12">
    <name type="scientific">Undibacterium luofuense</name>
    <dbReference type="NCBI Taxonomy" id="2828733"/>
    <lineage>
        <taxon>Bacteria</taxon>
        <taxon>Pseudomonadati</taxon>
        <taxon>Pseudomonadota</taxon>
        <taxon>Betaproteobacteria</taxon>
        <taxon>Burkholderiales</taxon>
        <taxon>Oxalobacteraceae</taxon>
        <taxon>Undibacterium</taxon>
    </lineage>
</organism>
<evidence type="ECO:0000256" key="1">
    <source>
        <dbReference type="ARBA" id="ARBA00004496"/>
    </source>
</evidence>
<dbReference type="RefSeq" id="WP_212689033.1">
    <property type="nucleotide sequence ID" value="NZ_CAXBSD010000308.1"/>
</dbReference>
<dbReference type="PANTHER" id="PTHR33540:SF2">
    <property type="entry name" value="TRNA THREONYLCARBAMOYLADENOSINE BIOSYNTHESIS PROTEIN TSAE"/>
    <property type="match status" value="1"/>
</dbReference>
<dbReference type="Proteomes" id="UP000680067">
    <property type="component" value="Unassembled WGS sequence"/>
</dbReference>
<dbReference type="Pfam" id="PF02367">
    <property type="entry name" value="TsaE"/>
    <property type="match status" value="1"/>
</dbReference>
<dbReference type="NCBIfam" id="TIGR00150">
    <property type="entry name" value="T6A_YjeE"/>
    <property type="match status" value="1"/>
</dbReference>
<reference evidence="11" key="1">
    <citation type="submission" date="2021-04" db="EMBL/GenBank/DDBJ databases">
        <title>novel species isolated from subtropical streams in China.</title>
        <authorList>
            <person name="Lu H."/>
        </authorList>
    </citation>
    <scope>NUCLEOTIDE SEQUENCE</scope>
    <source>
        <strain evidence="11">LFS511W</strain>
    </source>
</reference>
<keyword evidence="6" id="KW-0479">Metal-binding</keyword>
<sequence length="161" mass="17670">MSHYKTTLPDEAATQALGKQMARVLQPGMTVFLHGDLGAGKTCLTRALIHAAGYSGHVKSPTYTLAEPYQVTLQNKPASIMHFDLYRMGSPEEFLDAGFREEFHAGQVCIVEWPEKADGVLPEPDIELFLRIAAHGREVELRALSDKGFACLASLQFAPVL</sequence>
<comment type="caution">
    <text evidence="11">The sequence shown here is derived from an EMBL/GenBank/DDBJ whole genome shotgun (WGS) entry which is preliminary data.</text>
</comment>
<evidence type="ECO:0000313" key="11">
    <source>
        <dbReference type="EMBL" id="MBR7783759.1"/>
    </source>
</evidence>
<dbReference type="SUPFAM" id="SSF52540">
    <property type="entry name" value="P-loop containing nucleoside triphosphate hydrolases"/>
    <property type="match status" value="1"/>
</dbReference>
<dbReference type="Gene3D" id="3.40.50.300">
    <property type="entry name" value="P-loop containing nucleotide triphosphate hydrolases"/>
    <property type="match status" value="1"/>
</dbReference>
<dbReference type="GO" id="GO:0005737">
    <property type="term" value="C:cytoplasm"/>
    <property type="evidence" value="ECO:0007669"/>
    <property type="project" value="UniProtKB-SubCell"/>
</dbReference>
<keyword evidence="7" id="KW-0547">Nucleotide-binding</keyword>
<evidence type="ECO:0000256" key="2">
    <source>
        <dbReference type="ARBA" id="ARBA00007599"/>
    </source>
</evidence>
<keyword evidence="12" id="KW-1185">Reference proteome</keyword>
<evidence type="ECO:0000256" key="8">
    <source>
        <dbReference type="ARBA" id="ARBA00022840"/>
    </source>
</evidence>
<dbReference type="InterPro" id="IPR027417">
    <property type="entry name" value="P-loop_NTPase"/>
</dbReference>
<evidence type="ECO:0000256" key="5">
    <source>
        <dbReference type="ARBA" id="ARBA00022694"/>
    </source>
</evidence>
<dbReference type="GO" id="GO:0002949">
    <property type="term" value="P:tRNA threonylcarbamoyladenosine modification"/>
    <property type="evidence" value="ECO:0007669"/>
    <property type="project" value="InterPro"/>
</dbReference>
<dbReference type="GO" id="GO:0005524">
    <property type="term" value="F:ATP binding"/>
    <property type="evidence" value="ECO:0007669"/>
    <property type="project" value="UniProtKB-KW"/>
</dbReference>
<dbReference type="AlphaFoldDB" id="A0A941I8D4"/>
<evidence type="ECO:0000313" key="12">
    <source>
        <dbReference type="Proteomes" id="UP000680067"/>
    </source>
</evidence>
<gene>
    <name evidence="11" type="primary">tsaE</name>
    <name evidence="11" type="ORF">KDM89_16555</name>
</gene>
<dbReference type="EMBL" id="JAGSPN010000014">
    <property type="protein sequence ID" value="MBR7783759.1"/>
    <property type="molecule type" value="Genomic_DNA"/>
</dbReference>
<evidence type="ECO:0000256" key="7">
    <source>
        <dbReference type="ARBA" id="ARBA00022741"/>
    </source>
</evidence>
<keyword evidence="8" id="KW-0067">ATP-binding</keyword>
<evidence type="ECO:0000256" key="9">
    <source>
        <dbReference type="ARBA" id="ARBA00022842"/>
    </source>
</evidence>
<dbReference type="GO" id="GO:0046872">
    <property type="term" value="F:metal ion binding"/>
    <property type="evidence" value="ECO:0007669"/>
    <property type="project" value="UniProtKB-KW"/>
</dbReference>
<evidence type="ECO:0000256" key="4">
    <source>
        <dbReference type="ARBA" id="ARBA00022490"/>
    </source>
</evidence>